<accession>A0A0W8I892</accession>
<evidence type="ECO:0000259" key="5">
    <source>
        <dbReference type="Pfam" id="PF00849"/>
    </source>
</evidence>
<evidence type="ECO:0000313" key="6">
    <source>
        <dbReference type="EMBL" id="KUG55611.1"/>
    </source>
</evidence>
<dbReference type="AlphaFoldDB" id="A0A0W8I892"/>
<dbReference type="RefSeq" id="WP_058890719.1">
    <property type="nucleotide sequence ID" value="NZ_LQBL01000022.1"/>
</dbReference>
<comment type="catalytic activity">
    <reaction evidence="1">
        <text>a uridine in RNA = a pseudouridine in RNA</text>
        <dbReference type="Rhea" id="RHEA:48348"/>
        <dbReference type="Rhea" id="RHEA-COMP:12068"/>
        <dbReference type="Rhea" id="RHEA-COMP:12069"/>
        <dbReference type="ChEBI" id="CHEBI:65314"/>
        <dbReference type="ChEBI" id="CHEBI:65315"/>
    </reaction>
</comment>
<evidence type="ECO:0000256" key="3">
    <source>
        <dbReference type="ARBA" id="ARBA00033164"/>
    </source>
</evidence>
<feature type="region of interest" description="Disordered" evidence="4">
    <location>
        <begin position="1"/>
        <end position="30"/>
    </location>
</feature>
<evidence type="ECO:0000256" key="1">
    <source>
        <dbReference type="ARBA" id="ARBA00000073"/>
    </source>
</evidence>
<sequence>MPRRPRPEAPLPPRDGLGPARVRMPVGATDPGGRPWGRVVDFLVHVTGDPVGIGRRLTEGEIALGDGSTVTAATAYRPGSVVYLYRDLPVEVPVPFEVDVLLHDEDTGLLVVDKPPFLATAPRGGHVAQTVLVRLRRALDLPELAPAHRLDRLTSGVLLLTTRRAARGAYQTMVQEGGLSKTYEAVAPVRPDLVLPTTVVDRIVKARGDLTARVVPGTPNARTRVELVGEREGLGRYRLTPTTGRTHQLRVHLAGLGVPIVNDPLYPEVREVDPTDFGSPLQLLARQVRFRDPVSGEERVVTSRRTLPILGAPATEGPSDRTEGATGA</sequence>
<dbReference type="PROSITE" id="PS01129">
    <property type="entry name" value="PSI_RLU"/>
    <property type="match status" value="1"/>
</dbReference>
<dbReference type="PANTHER" id="PTHR21600:SF84">
    <property type="entry name" value="PSEUDOURIDINE SYNTHASE RSUA_RLUA-LIKE DOMAIN-CONTAINING PROTEIN"/>
    <property type="match status" value="1"/>
</dbReference>
<dbReference type="Proteomes" id="UP000054837">
    <property type="component" value="Unassembled WGS sequence"/>
</dbReference>
<evidence type="ECO:0000256" key="2">
    <source>
        <dbReference type="ARBA" id="ARBA00031870"/>
    </source>
</evidence>
<dbReference type="STRING" id="767452.AVL62_04665"/>
<evidence type="ECO:0000256" key="4">
    <source>
        <dbReference type="SAM" id="MobiDB-lite"/>
    </source>
</evidence>
<dbReference type="Gene3D" id="3.30.2350.10">
    <property type="entry name" value="Pseudouridine synthase"/>
    <property type="match status" value="1"/>
</dbReference>
<gene>
    <name evidence="6" type="ORF">AVL62_04665</name>
</gene>
<dbReference type="InterPro" id="IPR050188">
    <property type="entry name" value="RluA_PseudoU_synthase"/>
</dbReference>
<dbReference type="GO" id="GO:0003723">
    <property type="term" value="F:RNA binding"/>
    <property type="evidence" value="ECO:0007669"/>
    <property type="project" value="InterPro"/>
</dbReference>
<keyword evidence="7" id="KW-1185">Reference proteome</keyword>
<reference evidence="6 7" key="1">
    <citation type="submission" date="2015-12" db="EMBL/GenBank/DDBJ databases">
        <title>Serinicoccus chungangenesis strain CD08_5 genome sequencing and assembly.</title>
        <authorList>
            <person name="Chander A.M."/>
            <person name="Kaur G."/>
            <person name="Nair G.R."/>
            <person name="Dhawan D.K."/>
            <person name="Kochhar R.K."/>
            <person name="Mayilraj S."/>
            <person name="Bhadada S.K."/>
        </authorList>
    </citation>
    <scope>NUCLEOTIDE SEQUENCE [LARGE SCALE GENOMIC DNA]</scope>
    <source>
        <strain evidence="6 7">CD08_5</strain>
    </source>
</reference>
<dbReference type="GO" id="GO:0000455">
    <property type="term" value="P:enzyme-directed rRNA pseudouridine synthesis"/>
    <property type="evidence" value="ECO:0007669"/>
    <property type="project" value="TreeGrafter"/>
</dbReference>
<dbReference type="InterPro" id="IPR006224">
    <property type="entry name" value="PsdUridine_synth_RluA-like_CS"/>
</dbReference>
<proteinExistence type="predicted"/>
<dbReference type="SUPFAM" id="SSF55120">
    <property type="entry name" value="Pseudouridine synthase"/>
    <property type="match status" value="1"/>
</dbReference>
<organism evidence="6 7">
    <name type="scientific">Serinicoccus chungangensis</name>
    <dbReference type="NCBI Taxonomy" id="767452"/>
    <lineage>
        <taxon>Bacteria</taxon>
        <taxon>Bacillati</taxon>
        <taxon>Actinomycetota</taxon>
        <taxon>Actinomycetes</taxon>
        <taxon>Micrococcales</taxon>
        <taxon>Ornithinimicrobiaceae</taxon>
        <taxon>Serinicoccus</taxon>
    </lineage>
</organism>
<feature type="domain" description="Pseudouridine synthase RsuA/RluA-like" evidence="5">
    <location>
        <begin position="109"/>
        <end position="254"/>
    </location>
</feature>
<dbReference type="GO" id="GO:0140098">
    <property type="term" value="F:catalytic activity, acting on RNA"/>
    <property type="evidence" value="ECO:0007669"/>
    <property type="project" value="UniProtKB-ARBA"/>
</dbReference>
<comment type="caution">
    <text evidence="6">The sequence shown here is derived from an EMBL/GenBank/DDBJ whole genome shotgun (WGS) entry which is preliminary data.</text>
</comment>
<dbReference type="Pfam" id="PF00849">
    <property type="entry name" value="PseudoU_synth_2"/>
    <property type="match status" value="1"/>
</dbReference>
<dbReference type="InterPro" id="IPR006145">
    <property type="entry name" value="PsdUridine_synth_RsuA/RluA"/>
</dbReference>
<dbReference type="PANTHER" id="PTHR21600">
    <property type="entry name" value="MITOCHONDRIAL RNA PSEUDOURIDINE SYNTHASE"/>
    <property type="match status" value="1"/>
</dbReference>
<dbReference type="GO" id="GO:0009982">
    <property type="term" value="F:pseudouridine synthase activity"/>
    <property type="evidence" value="ECO:0007669"/>
    <property type="project" value="InterPro"/>
</dbReference>
<evidence type="ECO:0000313" key="7">
    <source>
        <dbReference type="Proteomes" id="UP000054837"/>
    </source>
</evidence>
<dbReference type="OrthoDB" id="9807829at2"/>
<name>A0A0W8I892_9MICO</name>
<dbReference type="InterPro" id="IPR020103">
    <property type="entry name" value="PsdUridine_synth_cat_dom_sf"/>
</dbReference>
<dbReference type="EMBL" id="LQBL01000022">
    <property type="protein sequence ID" value="KUG55611.1"/>
    <property type="molecule type" value="Genomic_DNA"/>
</dbReference>
<protein>
    <recommendedName>
        <fullName evidence="2">RNA pseudouridylate synthase</fullName>
    </recommendedName>
    <alternativeName>
        <fullName evidence="3">RNA-uridine isomerase</fullName>
    </alternativeName>
</protein>